<name>A0A2S6G650_9GAMM</name>
<dbReference type="AlphaFoldDB" id="A0A2S6G650"/>
<evidence type="ECO:0000313" key="8">
    <source>
        <dbReference type="Proteomes" id="UP000239446"/>
    </source>
</evidence>
<dbReference type="RefSeq" id="WP_181049673.1">
    <property type="nucleotide sequence ID" value="NZ_PTIT01000013.1"/>
</dbReference>
<dbReference type="InterPro" id="IPR009993">
    <property type="entry name" value="WecF"/>
</dbReference>
<reference evidence="6 9" key="1">
    <citation type="submission" date="2018-02" db="EMBL/GenBank/DDBJ databases">
        <title>Deep subsurface shale carbon reservoir microbial communities from Ohio and West Virginia, USA.</title>
        <authorList>
            <person name="Wrighton K."/>
        </authorList>
    </citation>
    <scope>NUCLEOTIDE SEQUENCE [LARGE SCALE GENOMIC DNA]</scope>
    <source>
        <strain evidence="6 9">UTICA-S1B6</strain>
    </source>
</reference>
<reference evidence="7 8" key="2">
    <citation type="submission" date="2018-02" db="EMBL/GenBank/DDBJ databases">
        <title>Subsurface microbial communities from deep shales in Ohio and West Virginia, USA.</title>
        <authorList>
            <person name="Wrighton K."/>
        </authorList>
    </citation>
    <scope>NUCLEOTIDE SEQUENCE [LARGE SCALE GENOMIC DNA]</scope>
    <source>
        <strain evidence="7 8">UTICA-S1B9</strain>
    </source>
</reference>
<protein>
    <submittedName>
        <fullName evidence="7">4-alpha-L-fucosyltransferase (Glycosyl transferase family 56)</fullName>
    </submittedName>
</protein>
<keyword evidence="4 7" id="KW-0808">Transferase</keyword>
<evidence type="ECO:0000313" key="6">
    <source>
        <dbReference type="EMBL" id="PPK51366.1"/>
    </source>
</evidence>
<dbReference type="EMBL" id="PTIT01000013">
    <property type="protein sequence ID" value="PPK51366.1"/>
    <property type="molecule type" value="Genomic_DNA"/>
</dbReference>
<dbReference type="GO" id="GO:0009246">
    <property type="term" value="P:enterobacterial common antigen biosynthetic process"/>
    <property type="evidence" value="ECO:0007669"/>
    <property type="project" value="InterPro"/>
</dbReference>
<gene>
    <name evidence="7" type="ORF">B0H24_101263</name>
    <name evidence="6" type="ORF">BY455_11363</name>
</gene>
<evidence type="ECO:0000256" key="5">
    <source>
        <dbReference type="ARBA" id="ARBA00023136"/>
    </source>
</evidence>
<dbReference type="Proteomes" id="UP000239648">
    <property type="component" value="Unassembled WGS sequence"/>
</dbReference>
<evidence type="ECO:0000256" key="1">
    <source>
        <dbReference type="ARBA" id="ARBA00022475"/>
    </source>
</evidence>
<dbReference type="EMBL" id="PTIU01000012">
    <property type="protein sequence ID" value="PPK54619.1"/>
    <property type="molecule type" value="Genomic_DNA"/>
</dbReference>
<evidence type="ECO:0000313" key="9">
    <source>
        <dbReference type="Proteomes" id="UP000239648"/>
    </source>
</evidence>
<dbReference type="GO" id="GO:0008417">
    <property type="term" value="F:fucosyltransferase activity"/>
    <property type="evidence" value="ECO:0007669"/>
    <property type="project" value="InterPro"/>
</dbReference>
<organism evidence="7 8">
    <name type="scientific">Marinobacter persicus</name>
    <dbReference type="NCBI Taxonomy" id="930118"/>
    <lineage>
        <taxon>Bacteria</taxon>
        <taxon>Pseudomonadati</taxon>
        <taxon>Pseudomonadota</taxon>
        <taxon>Gammaproteobacteria</taxon>
        <taxon>Pseudomonadales</taxon>
        <taxon>Marinobacteraceae</taxon>
        <taxon>Marinobacter</taxon>
    </lineage>
</organism>
<comment type="caution">
    <text evidence="7">The sequence shown here is derived from an EMBL/GenBank/DDBJ whole genome shotgun (WGS) entry which is preliminary data.</text>
</comment>
<keyword evidence="3 7" id="KW-0328">Glycosyltransferase</keyword>
<keyword evidence="1" id="KW-1003">Cell membrane</keyword>
<dbReference type="Pfam" id="PF07429">
    <property type="entry name" value="Glyco_transf_56"/>
    <property type="match status" value="1"/>
</dbReference>
<dbReference type="Proteomes" id="UP000239446">
    <property type="component" value="Unassembled WGS sequence"/>
</dbReference>
<proteinExistence type="predicted"/>
<sequence>MNQGVILHLFGWDKKFVLPFRDFIHQHFDDGKHRFIIYGDVTEKDVPASPDTRVMPSILKNFIGITMAMNNAEKIILHGLFSSHLFYLLALQPWLLKKCYWAIWGGDLYIHNAEVRDWRWKKNEIFRSIVIKRMGHLITYIEGDVERARQWYGAKGIYHECIMYQSNLVNPSIMVETNPSPEKAGLNILLGNSADPSNNHIEALERLLPYKDKDIKIYVPLSYGDQNHAQNLIAQGKEWFGEKFMAMTDFMPLESYLEFLKSLDIAIFNHRRQQAMGNTITLLGMGKTVFMQSDVSQWRFLSGLGIKLNDVQDLMLEPLERDEAQKNARIVHSYFSKATLIKQLSDIFEGNDGLSDKRSTTDHGIQGSR</sequence>
<keyword evidence="2" id="KW-0997">Cell inner membrane</keyword>
<evidence type="ECO:0000313" key="7">
    <source>
        <dbReference type="EMBL" id="PPK54619.1"/>
    </source>
</evidence>
<keyword evidence="9" id="KW-1185">Reference proteome</keyword>
<evidence type="ECO:0000256" key="2">
    <source>
        <dbReference type="ARBA" id="ARBA00022519"/>
    </source>
</evidence>
<evidence type="ECO:0000256" key="3">
    <source>
        <dbReference type="ARBA" id="ARBA00022676"/>
    </source>
</evidence>
<accession>A0A2S6G650</accession>
<keyword evidence="5" id="KW-0472">Membrane</keyword>
<evidence type="ECO:0000256" key="4">
    <source>
        <dbReference type="ARBA" id="ARBA00022679"/>
    </source>
</evidence>